<comment type="similarity">
    <text evidence="2 5">Belongs to the MND1 family.</text>
</comment>
<comment type="function">
    <text evidence="5">Required for proper homologous chromosome pairing and efficient cross-over and intragenic recombination during meiosis.</text>
</comment>
<feature type="domain" description="Leucine zipper with capping helix" evidence="8">
    <location>
        <begin position="148"/>
        <end position="204"/>
    </location>
</feature>
<dbReference type="EMBL" id="HBHY01005362">
    <property type="protein sequence ID" value="CAE0131459.1"/>
    <property type="molecule type" value="Transcribed_RNA"/>
</dbReference>
<name>A0A7S3BCF7_9VIRI</name>
<sequence length="208" mass="23560">MGKQRGLSLAEKREKVLSVFAAPDALFFTEKEIEQLAAKKGVRDGKDVLKTLVDDDLVSADKVGISRFFWRLASEEANKLNQKKKDCDQRISRAQELQAFHQAETEELQEQRSGEARAERLAELAELKEKLAALEAECFQFAAVDPEQLEHIRKTCAVSYAAANRWTDNIFQVQDFMKKKFQMDRSAIAGVMKSLEIPADLDNIDPPQ</sequence>
<dbReference type="Pfam" id="PF18517">
    <property type="entry name" value="LZ3wCH"/>
    <property type="match status" value="1"/>
</dbReference>
<dbReference type="InterPro" id="IPR040661">
    <property type="entry name" value="LZ3wCH"/>
</dbReference>
<dbReference type="GO" id="GO:0005634">
    <property type="term" value="C:nucleus"/>
    <property type="evidence" value="ECO:0007669"/>
    <property type="project" value="UniProtKB-SubCell"/>
</dbReference>
<proteinExistence type="inferred from homology"/>
<dbReference type="InterPro" id="IPR005647">
    <property type="entry name" value="Mnd1"/>
</dbReference>
<evidence type="ECO:0000259" key="8">
    <source>
        <dbReference type="Pfam" id="PF18517"/>
    </source>
</evidence>
<evidence type="ECO:0000259" key="7">
    <source>
        <dbReference type="Pfam" id="PF03962"/>
    </source>
</evidence>
<keyword evidence="3 6" id="KW-0175">Coiled coil</keyword>
<evidence type="ECO:0000256" key="6">
    <source>
        <dbReference type="SAM" id="Coils"/>
    </source>
</evidence>
<dbReference type="InterPro" id="IPR040453">
    <property type="entry name" value="Mnd1_HTH"/>
</dbReference>
<evidence type="ECO:0000256" key="4">
    <source>
        <dbReference type="ARBA" id="ARBA00023242"/>
    </source>
</evidence>
<comment type="subcellular location">
    <subcellularLocation>
        <location evidence="1 5">Nucleus</location>
    </subcellularLocation>
</comment>
<evidence type="ECO:0000256" key="2">
    <source>
        <dbReference type="ARBA" id="ARBA00005981"/>
    </source>
</evidence>
<evidence type="ECO:0000313" key="9">
    <source>
        <dbReference type="EMBL" id="CAE0131459.1"/>
    </source>
</evidence>
<dbReference type="GO" id="GO:0007131">
    <property type="term" value="P:reciprocal meiotic recombination"/>
    <property type="evidence" value="ECO:0007669"/>
    <property type="project" value="InterPro"/>
</dbReference>
<reference evidence="9" key="1">
    <citation type="submission" date="2021-01" db="EMBL/GenBank/DDBJ databases">
        <authorList>
            <person name="Corre E."/>
            <person name="Pelletier E."/>
            <person name="Niang G."/>
            <person name="Scheremetjew M."/>
            <person name="Finn R."/>
            <person name="Kale V."/>
            <person name="Holt S."/>
            <person name="Cochrane G."/>
            <person name="Meng A."/>
            <person name="Brown T."/>
            <person name="Cohen L."/>
        </authorList>
    </citation>
    <scope>NUCLEOTIDE SEQUENCE</scope>
    <source>
        <strain evidence="9">RCC927</strain>
    </source>
</reference>
<dbReference type="AlphaFoldDB" id="A0A7S3BCF7"/>
<accession>A0A7S3BCF7</accession>
<evidence type="ECO:0000256" key="5">
    <source>
        <dbReference type="PIRNR" id="PIRNR026991"/>
    </source>
</evidence>
<protein>
    <recommendedName>
        <fullName evidence="5">Meiotic nuclear division protein 1 homolog</fullName>
    </recommendedName>
</protein>
<keyword evidence="4 5" id="KW-0539">Nucleus</keyword>
<evidence type="ECO:0000256" key="1">
    <source>
        <dbReference type="ARBA" id="ARBA00004123"/>
    </source>
</evidence>
<dbReference type="Pfam" id="PF03962">
    <property type="entry name" value="Mnd1"/>
    <property type="match status" value="1"/>
</dbReference>
<feature type="coiled-coil region" evidence="6">
    <location>
        <begin position="77"/>
        <end position="144"/>
    </location>
</feature>
<evidence type="ECO:0000256" key="3">
    <source>
        <dbReference type="ARBA" id="ARBA00023054"/>
    </source>
</evidence>
<dbReference type="GO" id="GO:0003690">
    <property type="term" value="F:double-stranded DNA binding"/>
    <property type="evidence" value="ECO:0007669"/>
    <property type="project" value="InterPro"/>
</dbReference>
<organism evidence="9">
    <name type="scientific">Prasinoderma singulare</name>
    <dbReference type="NCBI Taxonomy" id="676789"/>
    <lineage>
        <taxon>Eukaryota</taxon>
        <taxon>Viridiplantae</taxon>
        <taxon>Prasinodermophyta</taxon>
        <taxon>Prasinodermophyceae</taxon>
        <taxon>Prasinodermales</taxon>
        <taxon>Prasinodermaceae</taxon>
        <taxon>Prasinoderma</taxon>
    </lineage>
</organism>
<feature type="domain" description="Mnd1 HTH" evidence="7">
    <location>
        <begin position="25"/>
        <end position="72"/>
    </location>
</feature>
<gene>
    <name evidence="9" type="ORF">PSIN1315_LOCUS3472</name>
</gene>
<dbReference type="PIRSF" id="PIRSF026991">
    <property type="entry name" value="Mnd1"/>
    <property type="match status" value="1"/>
</dbReference>